<dbReference type="EMBL" id="FN645459">
    <property type="protein sequence ID" value="CBI77936.1"/>
    <property type="molecule type" value="Genomic_DNA"/>
</dbReference>
<sequence length="64" mass="7402">MFLRFFYSYSALCGGLLSEALITDVAMDAMEPFHSNIHILHGYYCVTDTRKACKRLRNSRSTFM</sequence>
<name>E6YM34_9HYPH</name>
<accession>E6YM34</accession>
<dbReference type="AlphaFoldDB" id="E6YM34"/>
<gene>
    <name evidence="1" type="ORF">BARRO_50285</name>
</gene>
<evidence type="ECO:0000313" key="1">
    <source>
        <dbReference type="EMBL" id="CBI77936.1"/>
    </source>
</evidence>
<protein>
    <submittedName>
        <fullName evidence="1">Uncharacterized protein</fullName>
    </submittedName>
</protein>
<proteinExistence type="predicted"/>
<organism evidence="1">
    <name type="scientific">Bartonella rochalimae ATCC BAA-1498</name>
    <dbReference type="NCBI Taxonomy" id="685782"/>
    <lineage>
        <taxon>Bacteria</taxon>
        <taxon>Pseudomonadati</taxon>
        <taxon>Pseudomonadota</taxon>
        <taxon>Alphaproteobacteria</taxon>
        <taxon>Hyphomicrobiales</taxon>
        <taxon>Bartonellaceae</taxon>
        <taxon>Bartonella</taxon>
    </lineage>
</organism>
<reference evidence="1" key="1">
    <citation type="journal article" date="2011" name="PLoS Genet.">
        <title>Parallel evolution of a type IV secretion system in radiating lineages of the host-restricted bacterial pathogen Bartonella.</title>
        <authorList>
            <person name="Engel P."/>
            <person name="Salzburger W."/>
            <person name="Liesch M."/>
            <person name="Chang C.C."/>
            <person name="Maruyama S."/>
            <person name="Lanz C."/>
            <person name="Calteau A."/>
            <person name="Lajus A."/>
            <person name="Medigue C."/>
            <person name="Schuster S.C."/>
            <person name="Dehio C."/>
        </authorList>
    </citation>
    <scope>NUCLEOTIDE SEQUENCE</scope>
    <source>
        <strain evidence="1">ATCC BAA-1498</strain>
    </source>
</reference>